<accession>A0A0D0CCG5</accession>
<proteinExistence type="predicted"/>
<feature type="non-terminal residue" evidence="1">
    <location>
        <position position="127"/>
    </location>
</feature>
<protein>
    <submittedName>
        <fullName evidence="1">Uncharacterized protein</fullName>
    </submittedName>
</protein>
<feature type="non-terminal residue" evidence="1">
    <location>
        <position position="1"/>
    </location>
</feature>
<sequence length="127" mass="13897">KTTTIFGHASLNDLGPSLIMPDAILDRIVDAAHHCKVNSIQDLKRETGWTDSYAYGDDVVTIIRRHAIPLPSPFVTTPLRLNASTSIAGPSDQHSCITATKRCNKCSACGQEGHNARNRVCHNHPQR</sequence>
<dbReference type="EMBL" id="KN830012">
    <property type="protein sequence ID" value="KIK73188.1"/>
    <property type="molecule type" value="Genomic_DNA"/>
</dbReference>
<dbReference type="OrthoDB" id="2687561at2759"/>
<evidence type="ECO:0000313" key="2">
    <source>
        <dbReference type="Proteomes" id="UP000054538"/>
    </source>
</evidence>
<evidence type="ECO:0000313" key="1">
    <source>
        <dbReference type="EMBL" id="KIK73188.1"/>
    </source>
</evidence>
<name>A0A0D0CCG5_9AGAM</name>
<dbReference type="InParanoid" id="A0A0D0CCG5"/>
<keyword evidence="2" id="KW-1185">Reference proteome</keyword>
<gene>
    <name evidence="1" type="ORF">PAXRUDRAFT_123326</name>
</gene>
<reference evidence="2" key="2">
    <citation type="submission" date="2015-01" db="EMBL/GenBank/DDBJ databases">
        <title>Evolutionary Origins and Diversification of the Mycorrhizal Mutualists.</title>
        <authorList>
            <consortium name="DOE Joint Genome Institute"/>
            <consortium name="Mycorrhizal Genomics Consortium"/>
            <person name="Kohler A."/>
            <person name="Kuo A."/>
            <person name="Nagy L.G."/>
            <person name="Floudas D."/>
            <person name="Copeland A."/>
            <person name="Barry K.W."/>
            <person name="Cichocki N."/>
            <person name="Veneault-Fourrey C."/>
            <person name="LaButti K."/>
            <person name="Lindquist E.A."/>
            <person name="Lipzen A."/>
            <person name="Lundell T."/>
            <person name="Morin E."/>
            <person name="Murat C."/>
            <person name="Riley R."/>
            <person name="Ohm R."/>
            <person name="Sun H."/>
            <person name="Tunlid A."/>
            <person name="Henrissat B."/>
            <person name="Grigoriev I.V."/>
            <person name="Hibbett D.S."/>
            <person name="Martin F."/>
        </authorList>
    </citation>
    <scope>NUCLEOTIDE SEQUENCE [LARGE SCALE GENOMIC DNA]</scope>
    <source>
        <strain evidence="2">Ve08.2h10</strain>
    </source>
</reference>
<reference evidence="1 2" key="1">
    <citation type="submission" date="2014-04" db="EMBL/GenBank/DDBJ databases">
        <authorList>
            <consortium name="DOE Joint Genome Institute"/>
            <person name="Kuo A."/>
            <person name="Kohler A."/>
            <person name="Jargeat P."/>
            <person name="Nagy L.G."/>
            <person name="Floudas D."/>
            <person name="Copeland A."/>
            <person name="Barry K.W."/>
            <person name="Cichocki N."/>
            <person name="Veneault-Fourrey C."/>
            <person name="LaButti K."/>
            <person name="Lindquist E.A."/>
            <person name="Lipzen A."/>
            <person name="Lundell T."/>
            <person name="Morin E."/>
            <person name="Murat C."/>
            <person name="Sun H."/>
            <person name="Tunlid A."/>
            <person name="Henrissat B."/>
            <person name="Grigoriev I.V."/>
            <person name="Hibbett D.S."/>
            <person name="Martin F."/>
            <person name="Nordberg H.P."/>
            <person name="Cantor M.N."/>
            <person name="Hua S.X."/>
        </authorList>
    </citation>
    <scope>NUCLEOTIDE SEQUENCE [LARGE SCALE GENOMIC DNA]</scope>
    <source>
        <strain evidence="1 2">Ve08.2h10</strain>
    </source>
</reference>
<dbReference type="Proteomes" id="UP000054538">
    <property type="component" value="Unassembled WGS sequence"/>
</dbReference>
<organism evidence="1 2">
    <name type="scientific">Paxillus rubicundulus Ve08.2h10</name>
    <dbReference type="NCBI Taxonomy" id="930991"/>
    <lineage>
        <taxon>Eukaryota</taxon>
        <taxon>Fungi</taxon>
        <taxon>Dikarya</taxon>
        <taxon>Basidiomycota</taxon>
        <taxon>Agaricomycotina</taxon>
        <taxon>Agaricomycetes</taxon>
        <taxon>Agaricomycetidae</taxon>
        <taxon>Boletales</taxon>
        <taxon>Paxilineae</taxon>
        <taxon>Paxillaceae</taxon>
        <taxon>Paxillus</taxon>
    </lineage>
</organism>
<dbReference type="HOGENOM" id="CLU_1897030_0_0_1"/>
<dbReference type="AlphaFoldDB" id="A0A0D0CCG5"/>